<protein>
    <submittedName>
        <fullName evidence="1">Uncharacterized protein</fullName>
    </submittedName>
</protein>
<comment type="caution">
    <text evidence="1">The sequence shown here is derived from an EMBL/GenBank/DDBJ whole genome shotgun (WGS) entry which is preliminary data.</text>
</comment>
<dbReference type="EMBL" id="MU267637">
    <property type="protein sequence ID" value="KAH7913080.1"/>
    <property type="molecule type" value="Genomic_DNA"/>
</dbReference>
<reference evidence="1" key="1">
    <citation type="journal article" date="2021" name="New Phytol.">
        <title>Evolutionary innovations through gain and loss of genes in the ectomycorrhizal Boletales.</title>
        <authorList>
            <person name="Wu G."/>
            <person name="Miyauchi S."/>
            <person name="Morin E."/>
            <person name="Kuo A."/>
            <person name="Drula E."/>
            <person name="Varga T."/>
            <person name="Kohler A."/>
            <person name="Feng B."/>
            <person name="Cao Y."/>
            <person name="Lipzen A."/>
            <person name="Daum C."/>
            <person name="Hundley H."/>
            <person name="Pangilinan J."/>
            <person name="Johnson J."/>
            <person name="Barry K."/>
            <person name="LaButti K."/>
            <person name="Ng V."/>
            <person name="Ahrendt S."/>
            <person name="Min B."/>
            <person name="Choi I.G."/>
            <person name="Park H."/>
            <person name="Plett J.M."/>
            <person name="Magnuson J."/>
            <person name="Spatafora J.W."/>
            <person name="Nagy L.G."/>
            <person name="Henrissat B."/>
            <person name="Grigoriev I.V."/>
            <person name="Yang Z.L."/>
            <person name="Xu J."/>
            <person name="Martin F.M."/>
        </authorList>
    </citation>
    <scope>NUCLEOTIDE SEQUENCE</scope>
    <source>
        <strain evidence="1">ATCC 28755</strain>
    </source>
</reference>
<keyword evidence="2" id="KW-1185">Reference proteome</keyword>
<organism evidence="1 2">
    <name type="scientific">Hygrophoropsis aurantiaca</name>
    <dbReference type="NCBI Taxonomy" id="72124"/>
    <lineage>
        <taxon>Eukaryota</taxon>
        <taxon>Fungi</taxon>
        <taxon>Dikarya</taxon>
        <taxon>Basidiomycota</taxon>
        <taxon>Agaricomycotina</taxon>
        <taxon>Agaricomycetes</taxon>
        <taxon>Agaricomycetidae</taxon>
        <taxon>Boletales</taxon>
        <taxon>Coniophorineae</taxon>
        <taxon>Hygrophoropsidaceae</taxon>
        <taxon>Hygrophoropsis</taxon>
    </lineage>
</organism>
<sequence>MAHHPEGQRATTSNYTKTGHDDKRGCIRNRGGICIARPRALERVALILQHTHSPRLGAAGDSAVSRACYRQEVWLAAQERDTGEAADPCWAMEWMDLLDDTLGDDEQAIRFRRMFTFVAGMRQNLYSTAAESACECSRWCSIVERDLRVGNVCTVHIVYGIISAQGDVRLRIFTMRPSRCSHPETRTKPQGWHTRRPAVSREFRVKRTLDEFRVRVAAECWGVLGKEVSLAAQESDTGEAANPCCAMNSAYALQPGIGCVLRSDALGGWPQCFDITRAWGGQTDRQEVSQHSSPTKDSAAEGSWLAHRAFSVEIIAEGPDASRLERQRQNGHK</sequence>
<evidence type="ECO:0000313" key="1">
    <source>
        <dbReference type="EMBL" id="KAH7913080.1"/>
    </source>
</evidence>
<dbReference type="Proteomes" id="UP000790377">
    <property type="component" value="Unassembled WGS sequence"/>
</dbReference>
<feature type="non-terminal residue" evidence="1">
    <location>
        <position position="333"/>
    </location>
</feature>
<accession>A0ACB8AHY3</accession>
<evidence type="ECO:0000313" key="2">
    <source>
        <dbReference type="Proteomes" id="UP000790377"/>
    </source>
</evidence>
<proteinExistence type="predicted"/>
<gene>
    <name evidence="1" type="ORF">BJ138DRAFT_1178301</name>
</gene>
<name>A0ACB8AHY3_9AGAM</name>